<evidence type="ECO:0000313" key="2">
    <source>
        <dbReference type="EMBL" id="SPJ29422.1"/>
    </source>
</evidence>
<feature type="transmembrane region" description="Helical" evidence="1">
    <location>
        <begin position="32"/>
        <end position="52"/>
    </location>
</feature>
<feature type="transmembrane region" description="Helical" evidence="1">
    <location>
        <begin position="7"/>
        <end position="26"/>
    </location>
</feature>
<organism evidence="2 3">
    <name type="scientific">Falsiruegeria mediterranea M17</name>
    <dbReference type="NCBI Taxonomy" id="1200281"/>
    <lineage>
        <taxon>Bacteria</taxon>
        <taxon>Pseudomonadati</taxon>
        <taxon>Pseudomonadota</taxon>
        <taxon>Alphaproteobacteria</taxon>
        <taxon>Rhodobacterales</taxon>
        <taxon>Roseobacteraceae</taxon>
        <taxon>Falsiruegeria</taxon>
    </lineage>
</organism>
<keyword evidence="1" id="KW-0472">Membrane</keyword>
<keyword evidence="1" id="KW-0812">Transmembrane</keyword>
<feature type="transmembrane region" description="Helical" evidence="1">
    <location>
        <begin position="102"/>
        <end position="123"/>
    </location>
</feature>
<evidence type="ECO:0000313" key="3">
    <source>
        <dbReference type="Proteomes" id="UP000244898"/>
    </source>
</evidence>
<keyword evidence="3" id="KW-1185">Reference proteome</keyword>
<dbReference type="RefSeq" id="WP_108788789.1">
    <property type="nucleotide sequence ID" value="NZ_ONZG01000007.1"/>
</dbReference>
<dbReference type="OrthoDB" id="7867631at2"/>
<evidence type="ECO:0000256" key="1">
    <source>
        <dbReference type="SAM" id="Phobius"/>
    </source>
</evidence>
<accession>A0A2R8CAH1</accession>
<name>A0A2R8CAH1_9RHOB</name>
<sequence>MQRRLSIALVVTLLPTAFLWLWKLTYGFSDWAAIWLLFIAAMIFLGNWSITIDRWKAERGIFLRSGSWLAGWLTGRTGAFLSSTLLVFLLVPALAWNALTMSGAEVVVSLALVFASAWLFLWMQSFLIRHFIPPFDRIVATGPSAWMVGLPFSIILFFVTWYAQSIPAEMLTADFSVTLRSRLGELPERRGWISEMLAFGYAFEASKMWLVVQMRDYPLIAILFNLDMALFGFFAARASVVMTHFVETHYHGTPNAPV</sequence>
<gene>
    <name evidence="2" type="ORF">TRM7615_02940</name>
</gene>
<feature type="transmembrane region" description="Helical" evidence="1">
    <location>
        <begin position="144"/>
        <end position="163"/>
    </location>
</feature>
<reference evidence="3" key="1">
    <citation type="submission" date="2018-03" db="EMBL/GenBank/DDBJ databases">
        <authorList>
            <person name="Rodrigo-Torres L."/>
            <person name="Arahal R. D."/>
            <person name="Lucena T."/>
        </authorList>
    </citation>
    <scope>NUCLEOTIDE SEQUENCE [LARGE SCALE GENOMIC DNA]</scope>
    <source>
        <strain evidence="3">CECT 7615</strain>
    </source>
</reference>
<feature type="transmembrane region" description="Helical" evidence="1">
    <location>
        <begin position="217"/>
        <end position="236"/>
    </location>
</feature>
<dbReference type="AlphaFoldDB" id="A0A2R8CAH1"/>
<protein>
    <submittedName>
        <fullName evidence="2">Uncharacterized protein</fullName>
    </submittedName>
</protein>
<dbReference type="Proteomes" id="UP000244898">
    <property type="component" value="Unassembled WGS sequence"/>
</dbReference>
<dbReference type="EMBL" id="ONZG01000007">
    <property type="protein sequence ID" value="SPJ29422.1"/>
    <property type="molecule type" value="Genomic_DNA"/>
</dbReference>
<proteinExistence type="predicted"/>
<feature type="transmembrane region" description="Helical" evidence="1">
    <location>
        <begin position="73"/>
        <end position="96"/>
    </location>
</feature>
<keyword evidence="1" id="KW-1133">Transmembrane helix</keyword>